<accession>U4LMH0</accession>
<keyword evidence="2" id="KW-1185">Reference proteome</keyword>
<organism evidence="1 2">
    <name type="scientific">Pyronema omphalodes (strain CBS 100304)</name>
    <name type="common">Pyronema confluens</name>
    <dbReference type="NCBI Taxonomy" id="1076935"/>
    <lineage>
        <taxon>Eukaryota</taxon>
        <taxon>Fungi</taxon>
        <taxon>Dikarya</taxon>
        <taxon>Ascomycota</taxon>
        <taxon>Pezizomycotina</taxon>
        <taxon>Pezizomycetes</taxon>
        <taxon>Pezizales</taxon>
        <taxon>Pyronemataceae</taxon>
        <taxon>Pyronema</taxon>
    </lineage>
</organism>
<evidence type="ECO:0000313" key="1">
    <source>
        <dbReference type="EMBL" id="CCX33309.1"/>
    </source>
</evidence>
<gene>
    <name evidence="1" type="ORF">PCON_14349</name>
</gene>
<protein>
    <submittedName>
        <fullName evidence="1">Uncharacterized protein</fullName>
    </submittedName>
</protein>
<sequence length="159" mass="18964">MPSQQPQPPRTPRRSKRHQRIILNRHLCYDTAPRIKAQRIERNMFRRPDMSPSKHDLTTTKLGYEGHCKRKSIFSRNCGKTKGYHKNDNREENSGEYFTSNFGLAVKRWKRHNGWKADPEAKRVWEELDGKQIRFWGIPKEREEDVFLVGERIMEDGDL</sequence>
<reference evidence="1 2" key="1">
    <citation type="journal article" date="2013" name="PLoS Genet.">
        <title>The genome and development-dependent transcriptomes of Pyronema confluens: a window into fungal evolution.</title>
        <authorList>
            <person name="Traeger S."/>
            <person name="Altegoer F."/>
            <person name="Freitag M."/>
            <person name="Gabaldon T."/>
            <person name="Kempken F."/>
            <person name="Kumar A."/>
            <person name="Marcet-Houben M."/>
            <person name="Poggeler S."/>
            <person name="Stajich J.E."/>
            <person name="Nowrousian M."/>
        </authorList>
    </citation>
    <scope>NUCLEOTIDE SEQUENCE [LARGE SCALE GENOMIC DNA]</scope>
    <source>
        <strain evidence="2">CBS 100304</strain>
        <tissue evidence="1">Vegetative mycelium</tissue>
    </source>
</reference>
<name>U4LMH0_PYROM</name>
<dbReference type="EMBL" id="HF936042">
    <property type="protein sequence ID" value="CCX33309.1"/>
    <property type="molecule type" value="Genomic_DNA"/>
</dbReference>
<dbReference type="Proteomes" id="UP000018144">
    <property type="component" value="Unassembled WGS sequence"/>
</dbReference>
<proteinExistence type="predicted"/>
<dbReference type="AlphaFoldDB" id="U4LMH0"/>
<evidence type="ECO:0000313" key="2">
    <source>
        <dbReference type="Proteomes" id="UP000018144"/>
    </source>
</evidence>